<reference evidence="4" key="1">
    <citation type="submission" date="2022-08" db="EMBL/GenBank/DDBJ databases">
        <authorList>
            <person name="Tistechok S."/>
            <person name="Samborskyy M."/>
            <person name="Roman I."/>
        </authorList>
    </citation>
    <scope>NUCLEOTIDE SEQUENCE</scope>
    <source>
        <strain evidence="4">DSM 103496</strain>
    </source>
</reference>
<dbReference type="InterPro" id="IPR008030">
    <property type="entry name" value="NmrA-like"/>
</dbReference>
<evidence type="ECO:0000256" key="2">
    <source>
        <dbReference type="ARBA" id="ARBA00022857"/>
    </source>
</evidence>
<protein>
    <submittedName>
        <fullName evidence="4">NmrA/HSCARG family protein</fullName>
    </submittedName>
</protein>
<gene>
    <name evidence="4" type="ORF">NZH93_14590</name>
</gene>
<organism evidence="4 5">
    <name type="scientific">Umezawaea endophytica</name>
    <dbReference type="NCBI Taxonomy" id="1654476"/>
    <lineage>
        <taxon>Bacteria</taxon>
        <taxon>Bacillati</taxon>
        <taxon>Actinomycetota</taxon>
        <taxon>Actinomycetes</taxon>
        <taxon>Pseudonocardiales</taxon>
        <taxon>Pseudonocardiaceae</taxon>
        <taxon>Umezawaea</taxon>
    </lineage>
</organism>
<keyword evidence="5" id="KW-1185">Reference proteome</keyword>
<dbReference type="PANTHER" id="PTHR42748:SF7">
    <property type="entry name" value="NMRA LIKE REDOX SENSOR 1-RELATED"/>
    <property type="match status" value="1"/>
</dbReference>
<dbReference type="InterPro" id="IPR036291">
    <property type="entry name" value="NAD(P)-bd_dom_sf"/>
</dbReference>
<name>A0A9X2VL87_9PSEU</name>
<dbReference type="InterPro" id="IPR051164">
    <property type="entry name" value="NmrA-like_oxidored"/>
</dbReference>
<dbReference type="CDD" id="cd05251">
    <property type="entry name" value="NmrA_like_SDR_a"/>
    <property type="match status" value="1"/>
</dbReference>
<evidence type="ECO:0000313" key="5">
    <source>
        <dbReference type="Proteomes" id="UP001141259"/>
    </source>
</evidence>
<comment type="caution">
    <text evidence="4">The sequence shown here is derived from an EMBL/GenBank/DDBJ whole genome shotgun (WGS) entry which is preliminary data.</text>
</comment>
<accession>A0A9X2VL87</accession>
<proteinExistence type="inferred from homology"/>
<dbReference type="EMBL" id="JANYMP010000006">
    <property type="protein sequence ID" value="MCS7478087.1"/>
    <property type="molecule type" value="Genomic_DNA"/>
</dbReference>
<dbReference type="Pfam" id="PF05368">
    <property type="entry name" value="NmrA"/>
    <property type="match status" value="1"/>
</dbReference>
<dbReference type="PANTHER" id="PTHR42748">
    <property type="entry name" value="NITROGEN METABOLITE REPRESSION PROTEIN NMRA FAMILY MEMBER"/>
    <property type="match status" value="1"/>
</dbReference>
<sequence>MEAVLGKTVVVVGATGKQGGATAAHLLTAGWHVRALTRNTTGPAAAALAAAGAEVVAADMDDTSSLVRAMAGAHGVFSVQPAPHDPGAPMGYSTETEARWGRAVADAAKAAGVEHLVYASLVEASERTGVPSFDSKWEVEQHIAAIGLPATVLRPATFMEDLVVSKDVLDGSFAHLLEPDTRYQMIAVDDIGAFAALAFADPESYAGRSLTIAGDERTPRELATVLGRALGHPVAYHQIPLDIIRQHDPGLADVFDSSAAEQADVPALRALHPGLMTFEMWLSRHGRAQLAAL</sequence>
<evidence type="ECO:0000313" key="4">
    <source>
        <dbReference type="EMBL" id="MCS7478087.1"/>
    </source>
</evidence>
<feature type="domain" description="NmrA-like" evidence="3">
    <location>
        <begin position="7"/>
        <end position="248"/>
    </location>
</feature>
<dbReference type="RefSeq" id="WP_259623601.1">
    <property type="nucleotide sequence ID" value="NZ_JANYMP010000006.1"/>
</dbReference>
<evidence type="ECO:0000259" key="3">
    <source>
        <dbReference type="Pfam" id="PF05368"/>
    </source>
</evidence>
<dbReference type="Gene3D" id="3.40.50.720">
    <property type="entry name" value="NAD(P)-binding Rossmann-like Domain"/>
    <property type="match status" value="1"/>
</dbReference>
<evidence type="ECO:0000256" key="1">
    <source>
        <dbReference type="ARBA" id="ARBA00006328"/>
    </source>
</evidence>
<dbReference type="Proteomes" id="UP001141259">
    <property type="component" value="Unassembled WGS sequence"/>
</dbReference>
<dbReference type="AlphaFoldDB" id="A0A9X2VL87"/>
<dbReference type="SUPFAM" id="SSF51735">
    <property type="entry name" value="NAD(P)-binding Rossmann-fold domains"/>
    <property type="match status" value="1"/>
</dbReference>
<dbReference type="Gene3D" id="3.90.25.10">
    <property type="entry name" value="UDP-galactose 4-epimerase, domain 1"/>
    <property type="match status" value="1"/>
</dbReference>
<comment type="similarity">
    <text evidence="1">Belongs to the NmrA-type oxidoreductase family.</text>
</comment>
<keyword evidence="2" id="KW-0521">NADP</keyword>